<dbReference type="Gene3D" id="1.25.40.10">
    <property type="entry name" value="Tetratricopeptide repeat domain"/>
    <property type="match status" value="1"/>
</dbReference>
<protein>
    <submittedName>
        <fullName evidence="1">TPR domain protein</fullName>
    </submittedName>
</protein>
<organism evidence="1">
    <name type="scientific">hydrothermal vent metagenome</name>
    <dbReference type="NCBI Taxonomy" id="652676"/>
    <lineage>
        <taxon>unclassified sequences</taxon>
        <taxon>metagenomes</taxon>
        <taxon>ecological metagenomes</taxon>
    </lineage>
</organism>
<dbReference type="EMBL" id="UOEH01000243">
    <property type="protein sequence ID" value="VAV98044.1"/>
    <property type="molecule type" value="Genomic_DNA"/>
</dbReference>
<reference evidence="1" key="1">
    <citation type="submission" date="2018-06" db="EMBL/GenBank/DDBJ databases">
        <authorList>
            <person name="Zhirakovskaya E."/>
        </authorList>
    </citation>
    <scope>NUCLEOTIDE SEQUENCE</scope>
</reference>
<dbReference type="AlphaFoldDB" id="A0A3B0RW61"/>
<dbReference type="InterPro" id="IPR011990">
    <property type="entry name" value="TPR-like_helical_dom_sf"/>
</dbReference>
<gene>
    <name evidence="1" type="ORF">MNBD_ALPHA05-506</name>
</gene>
<dbReference type="InterPro" id="IPR044650">
    <property type="entry name" value="SRFR1-like"/>
</dbReference>
<sequence>MRIKLHRLFALAGVILMTGCATAPRQESTVGDYLSARLAARTNDVGAAAQAFAAAQAEAPGSAQILRDAFFFQLAAGNIDAAEPLAAQLVALEDAEDDGLAPMVLAAHAIKHKNYVKARAALLDAGVAPYMRATTNIIRAWLAAPSGGAEAALTSLRENAGDEFKGFYPLQQAFLSEKAGQLDQARAAYQLSVMSFGGPVEVAAYGDFLERVGDLEAAREFYELMAETPGLARIPARAGLARLDDGAAPPPIAATTPAQGAAVAFYALANGILQQTVSQRAAAQEAGYNVGDANYNMPLAFAQLALYLDPAFDGARRLAGSILNVYGESDKAIAMLSQITPSSPYYQQTRIEIAGALSALDRGDEAVTMLRKAARREKKSYDVRLALSGLMAGRGDHREAVKILDAVIAELPVEPEASAWRLYLSRAASLMEVDDWPRAEADLKRAVELAPEEAIALNYLGYSWAERGENLDKAFDLIEKAVVLDPNSGAIIDSLGWANYQRGHYEVAVGHLEQAASLEPGDPTVTDHLGDVYWRLGRKIEAGYQWRRVLELEPDDALRASVEKKLDVGLDGGGE</sequence>
<dbReference type="Pfam" id="PF14559">
    <property type="entry name" value="TPR_19"/>
    <property type="match status" value="1"/>
</dbReference>
<accession>A0A3B0RW61</accession>
<dbReference type="GO" id="GO:0045892">
    <property type="term" value="P:negative regulation of DNA-templated transcription"/>
    <property type="evidence" value="ECO:0007669"/>
    <property type="project" value="InterPro"/>
</dbReference>
<dbReference type="InterPro" id="IPR019734">
    <property type="entry name" value="TPR_rpt"/>
</dbReference>
<dbReference type="PROSITE" id="PS51257">
    <property type="entry name" value="PROKAR_LIPOPROTEIN"/>
    <property type="match status" value="1"/>
</dbReference>
<dbReference type="SUPFAM" id="SSF48452">
    <property type="entry name" value="TPR-like"/>
    <property type="match status" value="2"/>
</dbReference>
<dbReference type="Pfam" id="PF13432">
    <property type="entry name" value="TPR_16"/>
    <property type="match status" value="2"/>
</dbReference>
<evidence type="ECO:0000313" key="1">
    <source>
        <dbReference type="EMBL" id="VAV98044.1"/>
    </source>
</evidence>
<name>A0A3B0RW61_9ZZZZ</name>
<proteinExistence type="predicted"/>
<dbReference type="PANTHER" id="PTHR44749">
    <property type="entry name" value="SUPPRESSOR OF RPS4-RLD 1"/>
    <property type="match status" value="1"/>
</dbReference>
<dbReference type="SMART" id="SM00028">
    <property type="entry name" value="TPR"/>
    <property type="match status" value="4"/>
</dbReference>
<dbReference type="PROSITE" id="PS50005">
    <property type="entry name" value="TPR"/>
    <property type="match status" value="1"/>
</dbReference>
<dbReference type="PANTHER" id="PTHR44749:SF1">
    <property type="entry name" value="TETRATRICOPEPTIDE-LIKE HELICAL DOMAIN-CONTAINING PROTEIN"/>
    <property type="match status" value="1"/>
</dbReference>